<evidence type="ECO:0000313" key="1">
    <source>
        <dbReference type="EMBL" id="KAF2174442.1"/>
    </source>
</evidence>
<dbReference type="EMBL" id="ML994934">
    <property type="protein sequence ID" value="KAF2174442.1"/>
    <property type="molecule type" value="Genomic_DNA"/>
</dbReference>
<accession>A0A6A6D849</accession>
<protein>
    <submittedName>
        <fullName evidence="1">Uncharacterized protein</fullName>
    </submittedName>
</protein>
<reference evidence="1" key="1">
    <citation type="journal article" date="2020" name="Stud. Mycol.">
        <title>101 Dothideomycetes genomes: a test case for predicting lifestyles and emergence of pathogens.</title>
        <authorList>
            <person name="Haridas S."/>
            <person name="Albert R."/>
            <person name="Binder M."/>
            <person name="Bloem J."/>
            <person name="Labutti K."/>
            <person name="Salamov A."/>
            <person name="Andreopoulos B."/>
            <person name="Baker S."/>
            <person name="Barry K."/>
            <person name="Bills G."/>
            <person name="Bluhm B."/>
            <person name="Cannon C."/>
            <person name="Castanera R."/>
            <person name="Culley D."/>
            <person name="Daum C."/>
            <person name="Ezra D."/>
            <person name="Gonzalez J."/>
            <person name="Henrissat B."/>
            <person name="Kuo A."/>
            <person name="Liang C."/>
            <person name="Lipzen A."/>
            <person name="Lutzoni F."/>
            <person name="Magnuson J."/>
            <person name="Mondo S."/>
            <person name="Nolan M."/>
            <person name="Ohm R."/>
            <person name="Pangilinan J."/>
            <person name="Park H.-J."/>
            <person name="Ramirez L."/>
            <person name="Alfaro M."/>
            <person name="Sun H."/>
            <person name="Tritt A."/>
            <person name="Yoshinaga Y."/>
            <person name="Zwiers L.-H."/>
            <person name="Turgeon B."/>
            <person name="Goodwin S."/>
            <person name="Spatafora J."/>
            <person name="Crous P."/>
            <person name="Grigoriev I."/>
        </authorList>
    </citation>
    <scope>NUCLEOTIDE SEQUENCE</scope>
    <source>
        <strain evidence="1">CBS 207.26</strain>
    </source>
</reference>
<evidence type="ECO:0000313" key="2">
    <source>
        <dbReference type="EMBL" id="KAF2183881.1"/>
    </source>
</evidence>
<name>A0A6A6D849_9PEZI</name>
<dbReference type="AlphaFoldDB" id="A0A6A6D849"/>
<dbReference type="Proteomes" id="UP000800200">
    <property type="component" value="Unassembled WGS sequence"/>
</dbReference>
<keyword evidence="3" id="KW-1185">Reference proteome</keyword>
<sequence>MLEKGHPLPIETDRNFKIIICPILSRRASLQLCRQISSIYVVRRTRFVENIADYVNRKEALKQVSWILFKRKVD</sequence>
<proteinExistence type="predicted"/>
<dbReference type="EMBL" id="ML994640">
    <property type="protein sequence ID" value="KAF2183881.1"/>
    <property type="molecule type" value="Genomic_DNA"/>
</dbReference>
<organism evidence="1 3">
    <name type="scientific">Zopfia rhizophila CBS 207.26</name>
    <dbReference type="NCBI Taxonomy" id="1314779"/>
    <lineage>
        <taxon>Eukaryota</taxon>
        <taxon>Fungi</taxon>
        <taxon>Dikarya</taxon>
        <taxon>Ascomycota</taxon>
        <taxon>Pezizomycotina</taxon>
        <taxon>Dothideomycetes</taxon>
        <taxon>Dothideomycetes incertae sedis</taxon>
        <taxon>Zopfiaceae</taxon>
        <taxon>Zopfia</taxon>
    </lineage>
</organism>
<gene>
    <name evidence="2" type="ORF">K469DRAFT_710258</name>
    <name evidence="1" type="ORF">K469DRAFT_710583</name>
</gene>
<evidence type="ECO:0000313" key="3">
    <source>
        <dbReference type="Proteomes" id="UP000800200"/>
    </source>
</evidence>